<dbReference type="InterPro" id="IPR000160">
    <property type="entry name" value="GGDEF_dom"/>
</dbReference>
<dbReference type="InterPro" id="IPR029787">
    <property type="entry name" value="Nucleotide_cyclase"/>
</dbReference>
<evidence type="ECO:0000259" key="1">
    <source>
        <dbReference type="PROSITE" id="PS50887"/>
    </source>
</evidence>
<dbReference type="PROSITE" id="PS50887">
    <property type="entry name" value="GGDEF"/>
    <property type="match status" value="1"/>
</dbReference>
<dbReference type="CDD" id="cd01949">
    <property type="entry name" value="GGDEF"/>
    <property type="match status" value="1"/>
</dbReference>
<dbReference type="Pfam" id="PF00990">
    <property type="entry name" value="GGDEF"/>
    <property type="match status" value="1"/>
</dbReference>
<reference evidence="2 3" key="1">
    <citation type="submission" date="2016-09" db="EMBL/GenBank/DDBJ databases">
        <title>Acidihalobacter prosperus V6 (DSM14174).</title>
        <authorList>
            <person name="Khaleque H.N."/>
            <person name="Ramsay J.P."/>
            <person name="Murphy R.J.T."/>
            <person name="Kaksonen A.H."/>
            <person name="Boxall N.J."/>
            <person name="Watkin E.L.J."/>
        </authorList>
    </citation>
    <scope>NUCLEOTIDE SEQUENCE [LARGE SCALE GENOMIC DNA]</scope>
    <source>
        <strain evidence="2 3">V6</strain>
    </source>
</reference>
<dbReference type="EMBL" id="CP017448">
    <property type="protein sequence ID" value="AOV16206.1"/>
    <property type="molecule type" value="Genomic_DNA"/>
</dbReference>
<feature type="domain" description="GGDEF" evidence="1">
    <location>
        <begin position="1"/>
        <end position="85"/>
    </location>
</feature>
<organism evidence="2 3">
    <name type="scientific">Acidihalobacter aeolianus</name>
    <dbReference type="NCBI Taxonomy" id="2792603"/>
    <lineage>
        <taxon>Bacteria</taxon>
        <taxon>Pseudomonadati</taxon>
        <taxon>Pseudomonadota</taxon>
        <taxon>Gammaproteobacteria</taxon>
        <taxon>Chromatiales</taxon>
        <taxon>Ectothiorhodospiraceae</taxon>
        <taxon>Acidihalobacter</taxon>
    </lineage>
</organism>
<dbReference type="KEGG" id="aaeo:BJI67_03190"/>
<evidence type="ECO:0000313" key="2">
    <source>
        <dbReference type="EMBL" id="AOV16206.1"/>
    </source>
</evidence>
<dbReference type="RefSeq" id="WP_070071800.1">
    <property type="nucleotide sequence ID" value="NZ_CP017448.1"/>
</dbReference>
<dbReference type="NCBIfam" id="TIGR00254">
    <property type="entry name" value="GGDEF"/>
    <property type="match status" value="1"/>
</dbReference>
<dbReference type="Gene3D" id="3.30.70.270">
    <property type="match status" value="1"/>
</dbReference>
<name>A0A1D8K5G8_9GAMM</name>
<sequence length="85" mass="9157">MLFIDLDNFKSLNDTLGHDHGDLLLKESARRPEASVREGDTVARLGGDEFVVMLNELGESDLDAARQTELIGMKSSDPAGAILSA</sequence>
<dbReference type="SUPFAM" id="SSF55073">
    <property type="entry name" value="Nucleotide cyclase"/>
    <property type="match status" value="1"/>
</dbReference>
<dbReference type="InterPro" id="IPR052163">
    <property type="entry name" value="DGC-Regulatory_Protein"/>
</dbReference>
<dbReference type="PANTHER" id="PTHR46663:SF3">
    <property type="entry name" value="SLL0267 PROTEIN"/>
    <property type="match status" value="1"/>
</dbReference>
<dbReference type="PANTHER" id="PTHR46663">
    <property type="entry name" value="DIGUANYLATE CYCLASE DGCT-RELATED"/>
    <property type="match status" value="1"/>
</dbReference>
<protein>
    <recommendedName>
        <fullName evidence="1">GGDEF domain-containing protein</fullName>
    </recommendedName>
</protein>
<dbReference type="AlphaFoldDB" id="A0A1D8K5G8"/>
<proteinExistence type="predicted"/>
<dbReference type="Proteomes" id="UP000095342">
    <property type="component" value="Chromosome"/>
</dbReference>
<gene>
    <name evidence="2" type="ORF">BJI67_03190</name>
</gene>
<evidence type="ECO:0000313" key="3">
    <source>
        <dbReference type="Proteomes" id="UP000095342"/>
    </source>
</evidence>
<dbReference type="InterPro" id="IPR043128">
    <property type="entry name" value="Rev_trsase/Diguanyl_cyclase"/>
</dbReference>
<accession>A0A1D8K5G8</accession>
<keyword evidence="3" id="KW-1185">Reference proteome</keyword>